<organism evidence="3 4">
    <name type="scientific">Cellulomonas hominis</name>
    <dbReference type="NCBI Taxonomy" id="156981"/>
    <lineage>
        <taxon>Bacteria</taxon>
        <taxon>Bacillati</taxon>
        <taxon>Actinomycetota</taxon>
        <taxon>Actinomycetes</taxon>
        <taxon>Micrococcales</taxon>
        <taxon>Cellulomonadaceae</taxon>
        <taxon>Cellulomonas</taxon>
    </lineage>
</organism>
<dbReference type="AlphaFoldDB" id="A0A7Z8NST0"/>
<gene>
    <name evidence="3" type="ORF">FA014_03785</name>
</gene>
<accession>A0A7Z8NST0</accession>
<dbReference type="RefSeq" id="WP_154728373.1">
    <property type="nucleotide sequence ID" value="NZ_SZYE01000015.1"/>
</dbReference>
<dbReference type="OrthoDB" id="3224382at2"/>
<dbReference type="Proteomes" id="UP000308121">
    <property type="component" value="Unassembled WGS sequence"/>
</dbReference>
<evidence type="ECO:0000313" key="3">
    <source>
        <dbReference type="EMBL" id="TKR26777.1"/>
    </source>
</evidence>
<dbReference type="Gene3D" id="3.90.1150.10">
    <property type="entry name" value="Aspartate Aminotransferase, domain 1"/>
    <property type="match status" value="1"/>
</dbReference>
<dbReference type="InterPro" id="IPR015424">
    <property type="entry name" value="PyrdxlP-dep_Trfase"/>
</dbReference>
<comment type="caution">
    <text evidence="3">The sequence shown here is derived from an EMBL/GenBank/DDBJ whole genome shotgun (WGS) entry which is preliminary data.</text>
</comment>
<proteinExistence type="predicted"/>
<evidence type="ECO:0000256" key="2">
    <source>
        <dbReference type="ARBA" id="ARBA00022898"/>
    </source>
</evidence>
<name>A0A7Z8NST0_9CELL</name>
<evidence type="ECO:0000256" key="1">
    <source>
        <dbReference type="ARBA" id="ARBA00001933"/>
    </source>
</evidence>
<evidence type="ECO:0000313" key="4">
    <source>
        <dbReference type="Proteomes" id="UP000308121"/>
    </source>
</evidence>
<dbReference type="EMBL" id="SZYE01000015">
    <property type="protein sequence ID" value="TKR26777.1"/>
    <property type="molecule type" value="Genomic_DNA"/>
</dbReference>
<keyword evidence="2" id="KW-0663">Pyridoxal phosphate</keyword>
<dbReference type="InterPro" id="IPR015422">
    <property type="entry name" value="PyrdxlP-dep_Trfase_small"/>
</dbReference>
<evidence type="ECO:0008006" key="5">
    <source>
        <dbReference type="Google" id="ProtNLM"/>
    </source>
</evidence>
<dbReference type="SUPFAM" id="SSF53383">
    <property type="entry name" value="PLP-dependent transferases"/>
    <property type="match status" value="1"/>
</dbReference>
<dbReference type="PANTHER" id="PTHR43525">
    <property type="entry name" value="PROTEIN MALY"/>
    <property type="match status" value="1"/>
</dbReference>
<protein>
    <recommendedName>
        <fullName evidence="5">Aminotransferase class I/classII domain-containing protein</fullName>
    </recommendedName>
</protein>
<comment type="cofactor">
    <cofactor evidence="1">
        <name>pyridoxal 5'-phosphate</name>
        <dbReference type="ChEBI" id="CHEBI:597326"/>
    </cofactor>
</comment>
<dbReference type="PANTHER" id="PTHR43525:SF1">
    <property type="entry name" value="PROTEIN MALY"/>
    <property type="match status" value="1"/>
</dbReference>
<sequence>MPGLRVAAPEGTYLAWVDATGTGVAAPAGHLADHGVLVTDGAGFGSAYSGWFRRNFATPAPVLDEVLRRVAASFAS</sequence>
<dbReference type="InterPro" id="IPR051798">
    <property type="entry name" value="Class-II_PLP-Dep_Aminotrans"/>
</dbReference>
<reference evidence="3 4" key="1">
    <citation type="submission" date="2019-05" db="EMBL/GenBank/DDBJ databases">
        <title>Genome sequence of Cellulomonas hominis strain CS1.</title>
        <authorList>
            <person name="Belmont J."/>
            <person name="Maclea K.S."/>
        </authorList>
    </citation>
    <scope>NUCLEOTIDE SEQUENCE [LARGE SCALE GENOMIC DNA]</scope>
    <source>
        <strain evidence="3 4">CS1</strain>
    </source>
</reference>